<dbReference type="PANTHER" id="PTHR30348:SF9">
    <property type="entry name" value="UPF0759 PROTEIN YECE"/>
    <property type="match status" value="1"/>
</dbReference>
<reference evidence="2" key="1">
    <citation type="submission" date="2019-09" db="EMBL/GenBank/DDBJ databases">
        <title>Antimicrobial potential of Antarctic Bacteria.</title>
        <authorList>
            <person name="Benaud N."/>
            <person name="Edwards R.J."/>
            <person name="Ferrari B.C."/>
        </authorList>
    </citation>
    <scope>NUCLEOTIDE SEQUENCE [LARGE SCALE GENOMIC DNA]</scope>
    <source>
        <strain evidence="2">SPB151</strain>
    </source>
</reference>
<dbReference type="Proteomes" id="UP000515563">
    <property type="component" value="Chromosome"/>
</dbReference>
<evidence type="ECO:0000313" key="1">
    <source>
        <dbReference type="EMBL" id="QNE19825.1"/>
    </source>
</evidence>
<dbReference type="AlphaFoldDB" id="A0A7G6X0R0"/>
<accession>A0A7G6X0R0</accession>
<dbReference type="EMBL" id="CP043661">
    <property type="protein sequence ID" value="QNE19825.1"/>
    <property type="molecule type" value="Genomic_DNA"/>
</dbReference>
<evidence type="ECO:0000313" key="2">
    <source>
        <dbReference type="Proteomes" id="UP000515563"/>
    </source>
</evidence>
<sequence>MRLHVGCAMWTHAPWQGRLIPHPLPPSERLRAYASWCNAVEGNTTFYATPALATVESWAAQTAEDFRFVLKLPKTVTHERRLRGADAELQSFFTAMEPLGPRNHAFWIQLPGSFGPADLGTLATFLYRLPRSYRYAVEVRHPSFFDDERSARQLEQVLGRVGAEWVLFDTVTLFGTPATSYAEREAWMKKPRVLRRSRALTDRPIVRYIGRDDPALTMAGWAYLVRAVVDWLAEGRSPTVFLHTPDNVDALKLARRFYDEVRTLVPGLAPLPEPLPAAPETLF</sequence>
<reference evidence="1 2" key="2">
    <citation type="journal article" date="2020" name="Microbiol. Resour. Announc.">
        <title>Antarctic desert soil bacteria exhibit high novel natural product potential, evaluated through long-read genome sequencing and comparative genomics.</title>
        <authorList>
            <person name="Benaud N."/>
            <person name="Edwards R.J."/>
            <person name="Amos T.G."/>
            <person name="D'Agostino P.M."/>
            <person name="Gutierrez-Chavez C."/>
            <person name="Montgomery K."/>
            <person name="Nicetic I."/>
            <person name="Ferrari B.C."/>
        </authorList>
    </citation>
    <scope>NUCLEOTIDE SEQUENCE [LARGE SCALE GENOMIC DNA]</scope>
    <source>
        <strain evidence="1 2">SPB151</strain>
    </source>
</reference>
<dbReference type="SUPFAM" id="SSF117396">
    <property type="entry name" value="TM1631-like"/>
    <property type="match status" value="1"/>
</dbReference>
<protein>
    <submittedName>
        <fullName evidence="1">DUF72 domain-containing protein</fullName>
    </submittedName>
</protein>
<name>A0A7G6X0R0_9ACTN</name>
<dbReference type="Gene3D" id="3.20.20.410">
    <property type="entry name" value="Protein of unknown function UPF0759"/>
    <property type="match status" value="1"/>
</dbReference>
<dbReference type="InterPro" id="IPR002763">
    <property type="entry name" value="DUF72"/>
</dbReference>
<gene>
    <name evidence="1" type="ORF">F1D05_20285</name>
</gene>
<dbReference type="Pfam" id="PF01904">
    <property type="entry name" value="DUF72"/>
    <property type="match status" value="1"/>
</dbReference>
<dbReference type="KEGG" id="kqi:F1D05_20285"/>
<dbReference type="InterPro" id="IPR036520">
    <property type="entry name" value="UPF0759_sf"/>
</dbReference>
<dbReference type="RefSeq" id="WP_185441765.1">
    <property type="nucleotide sequence ID" value="NZ_CP043661.1"/>
</dbReference>
<keyword evidence="2" id="KW-1185">Reference proteome</keyword>
<organism evidence="1 2">
    <name type="scientific">Kribbella qitaiheensis</name>
    <dbReference type="NCBI Taxonomy" id="1544730"/>
    <lineage>
        <taxon>Bacteria</taxon>
        <taxon>Bacillati</taxon>
        <taxon>Actinomycetota</taxon>
        <taxon>Actinomycetes</taxon>
        <taxon>Propionibacteriales</taxon>
        <taxon>Kribbellaceae</taxon>
        <taxon>Kribbella</taxon>
    </lineage>
</organism>
<dbReference type="PANTHER" id="PTHR30348">
    <property type="entry name" value="UNCHARACTERIZED PROTEIN YECE"/>
    <property type="match status" value="1"/>
</dbReference>
<proteinExistence type="predicted"/>